<feature type="compositionally biased region" description="Acidic residues" evidence="1">
    <location>
        <begin position="205"/>
        <end position="218"/>
    </location>
</feature>
<gene>
    <name evidence="2" type="ORF">K435DRAFT_853133</name>
</gene>
<evidence type="ECO:0000313" key="3">
    <source>
        <dbReference type="Proteomes" id="UP000297245"/>
    </source>
</evidence>
<dbReference type="AlphaFoldDB" id="A0A4S8MHL3"/>
<accession>A0A4S8MHL3</accession>
<reference evidence="2 3" key="1">
    <citation type="journal article" date="2019" name="Nat. Ecol. Evol.">
        <title>Megaphylogeny resolves global patterns of mushroom evolution.</title>
        <authorList>
            <person name="Varga T."/>
            <person name="Krizsan K."/>
            <person name="Foldi C."/>
            <person name="Dima B."/>
            <person name="Sanchez-Garcia M."/>
            <person name="Sanchez-Ramirez S."/>
            <person name="Szollosi G.J."/>
            <person name="Szarkandi J.G."/>
            <person name="Papp V."/>
            <person name="Albert L."/>
            <person name="Andreopoulos W."/>
            <person name="Angelini C."/>
            <person name="Antonin V."/>
            <person name="Barry K.W."/>
            <person name="Bougher N.L."/>
            <person name="Buchanan P."/>
            <person name="Buyck B."/>
            <person name="Bense V."/>
            <person name="Catcheside P."/>
            <person name="Chovatia M."/>
            <person name="Cooper J."/>
            <person name="Damon W."/>
            <person name="Desjardin D."/>
            <person name="Finy P."/>
            <person name="Geml J."/>
            <person name="Haridas S."/>
            <person name="Hughes K."/>
            <person name="Justo A."/>
            <person name="Karasinski D."/>
            <person name="Kautmanova I."/>
            <person name="Kiss B."/>
            <person name="Kocsube S."/>
            <person name="Kotiranta H."/>
            <person name="LaButti K.M."/>
            <person name="Lechner B.E."/>
            <person name="Liimatainen K."/>
            <person name="Lipzen A."/>
            <person name="Lukacs Z."/>
            <person name="Mihaltcheva S."/>
            <person name="Morgado L.N."/>
            <person name="Niskanen T."/>
            <person name="Noordeloos M.E."/>
            <person name="Ohm R.A."/>
            <person name="Ortiz-Santana B."/>
            <person name="Ovrebo C."/>
            <person name="Racz N."/>
            <person name="Riley R."/>
            <person name="Savchenko A."/>
            <person name="Shiryaev A."/>
            <person name="Soop K."/>
            <person name="Spirin V."/>
            <person name="Szebenyi C."/>
            <person name="Tomsovsky M."/>
            <person name="Tulloss R.E."/>
            <person name="Uehling J."/>
            <person name="Grigoriev I.V."/>
            <person name="Vagvolgyi C."/>
            <person name="Papp T."/>
            <person name="Martin F.M."/>
            <person name="Miettinen O."/>
            <person name="Hibbett D.S."/>
            <person name="Nagy L.G."/>
        </authorList>
    </citation>
    <scope>NUCLEOTIDE SEQUENCE [LARGE SCALE GENOMIC DNA]</scope>
    <source>
        <strain evidence="2 3">CBS 962.96</strain>
    </source>
</reference>
<dbReference type="Proteomes" id="UP000297245">
    <property type="component" value="Unassembled WGS sequence"/>
</dbReference>
<protein>
    <submittedName>
        <fullName evidence="2">Uncharacterized protein</fullName>
    </submittedName>
</protein>
<evidence type="ECO:0000313" key="2">
    <source>
        <dbReference type="EMBL" id="THV02012.1"/>
    </source>
</evidence>
<name>A0A4S8MHL3_DENBC</name>
<keyword evidence="3" id="KW-1185">Reference proteome</keyword>
<evidence type="ECO:0000256" key="1">
    <source>
        <dbReference type="SAM" id="MobiDB-lite"/>
    </source>
</evidence>
<organism evidence="2 3">
    <name type="scientific">Dendrothele bispora (strain CBS 962.96)</name>
    <dbReference type="NCBI Taxonomy" id="1314807"/>
    <lineage>
        <taxon>Eukaryota</taxon>
        <taxon>Fungi</taxon>
        <taxon>Dikarya</taxon>
        <taxon>Basidiomycota</taxon>
        <taxon>Agaricomycotina</taxon>
        <taxon>Agaricomycetes</taxon>
        <taxon>Agaricomycetidae</taxon>
        <taxon>Agaricales</taxon>
        <taxon>Agaricales incertae sedis</taxon>
        <taxon>Dendrothele</taxon>
    </lineage>
</organism>
<proteinExistence type="predicted"/>
<feature type="compositionally biased region" description="Basic residues" evidence="1">
    <location>
        <begin position="178"/>
        <end position="189"/>
    </location>
</feature>
<feature type="region of interest" description="Disordered" evidence="1">
    <location>
        <begin position="138"/>
        <end position="218"/>
    </location>
</feature>
<dbReference type="EMBL" id="ML179081">
    <property type="protein sequence ID" value="THV02012.1"/>
    <property type="molecule type" value="Genomic_DNA"/>
</dbReference>
<sequence>MTSQHSLLRFLTSYTTLKKPEPRGSAHCDFDPSDVKNLNDTTISDIWEKLVACHTLPHSPWPLSSQRYTIHHSGHRANLQPNRIMAKIGVGSLSHLIIQVHTLGGTHISSQAIRLAVNHDGSLEDASEIRWYNLTEDDSDNPIVETSTSTSHSQRKVDRSRMKAITAAKQDTDIDKPRKPKRKTRQRNKSKLERNIDNDSGGEYTDGEESAESDDSEVEMEILNEELCHLLIVFYFTM</sequence>